<evidence type="ECO:0000256" key="2">
    <source>
        <dbReference type="SAM" id="SignalP"/>
    </source>
</evidence>
<dbReference type="Pfam" id="PF00753">
    <property type="entry name" value="Lactamase_B"/>
    <property type="match status" value="1"/>
</dbReference>
<dbReference type="InterPro" id="IPR001279">
    <property type="entry name" value="Metallo-B-lactamas"/>
</dbReference>
<accession>A0ABW6ZJX1</accession>
<dbReference type="EMBL" id="JBAFUR010000005">
    <property type="protein sequence ID" value="MFG1254131.1"/>
    <property type="molecule type" value="Genomic_DNA"/>
</dbReference>
<protein>
    <submittedName>
        <fullName evidence="4">Quinoprotein relay system zinc metallohydrolase 2</fullName>
    </submittedName>
</protein>
<keyword evidence="5" id="KW-1185">Reference proteome</keyword>
<dbReference type="NCBIfam" id="TIGR04559">
    <property type="entry name" value="SoxH_rel_PQQ_2"/>
    <property type="match status" value="1"/>
</dbReference>
<comment type="caution">
    <text evidence="4">The sequence shown here is derived from an EMBL/GenBank/DDBJ whole genome shotgun (WGS) entry which is preliminary data.</text>
</comment>
<dbReference type="SUPFAM" id="SSF56281">
    <property type="entry name" value="Metallo-hydrolase/oxidoreductase"/>
    <property type="match status" value="1"/>
</dbReference>
<dbReference type="CDD" id="cd16282">
    <property type="entry name" value="metallo-hydrolase-like_MBL-fold"/>
    <property type="match status" value="1"/>
</dbReference>
<reference evidence="4 5" key="1">
    <citation type="submission" date="2024-02" db="EMBL/GenBank/DDBJ databases">
        <title>Expansion and revision of Xanthobacter and proposal of Roseixanthobacter gen. nov.</title>
        <authorList>
            <person name="Soltysiak M.P.M."/>
            <person name="Jalihal A."/>
            <person name="Ory A."/>
            <person name="Chrisophersen C."/>
            <person name="Lee A.D."/>
            <person name="Boulton J."/>
            <person name="Springer M."/>
        </authorList>
    </citation>
    <scope>NUCLEOTIDE SEQUENCE [LARGE SCALE GENOMIC DNA]</scope>
    <source>
        <strain evidence="4 5">CB5</strain>
    </source>
</reference>
<organism evidence="4 5">
    <name type="scientific">Xanthobacter aminoxidans</name>
    <dbReference type="NCBI Taxonomy" id="186280"/>
    <lineage>
        <taxon>Bacteria</taxon>
        <taxon>Pseudomonadati</taxon>
        <taxon>Pseudomonadota</taxon>
        <taxon>Alphaproteobacteria</taxon>
        <taxon>Hyphomicrobiales</taxon>
        <taxon>Xanthobacteraceae</taxon>
        <taxon>Xanthobacter</taxon>
    </lineage>
</organism>
<feature type="chain" id="PRO_5047306528" evidence="2">
    <location>
        <begin position="38"/>
        <end position="324"/>
    </location>
</feature>
<dbReference type="Gene3D" id="3.60.15.10">
    <property type="entry name" value="Ribonuclease Z/Hydroxyacylglutathione hydrolase-like"/>
    <property type="match status" value="1"/>
</dbReference>
<evidence type="ECO:0000259" key="3">
    <source>
        <dbReference type="SMART" id="SM00849"/>
    </source>
</evidence>
<evidence type="ECO:0000313" key="5">
    <source>
        <dbReference type="Proteomes" id="UP001604043"/>
    </source>
</evidence>
<dbReference type="SMART" id="SM00849">
    <property type="entry name" value="Lactamase_B"/>
    <property type="match status" value="1"/>
</dbReference>
<feature type="signal peptide" evidence="2">
    <location>
        <begin position="1"/>
        <end position="37"/>
    </location>
</feature>
<dbReference type="InterPro" id="IPR030829">
    <property type="entry name" value="SoxH-rel_PQQ_2"/>
</dbReference>
<sequence length="324" mass="34267">MERSGAHGCKPQMVPRVAAGVALAALLVGAIPAAAQAQPEPFAVSEIAPGVFVHQAPYALALPKNLGFVGNAGFVVGKDAVAVIDTGGSKAAGEALKAAIRARTTLPIRYVINTHMHPDHVLGDAAFVGPGVTFIGHHNLPEALSARASSYLSATERLIGPEAAEGTQVILPDETVDKVRSIDLGERPLRLEAWPTAHTATDLTVFDEKTSTWFLGDLLFLGHVPALDGKALGWIALLEEMKRRPAARVVPGHGPASAPWPDAAAPTERYLKRLVADVRATVKAGGTMAEAARAAGREEAPDWKLFDDFNARNATSAYHELEWE</sequence>
<keyword evidence="2" id="KW-0732">Signal</keyword>
<evidence type="ECO:0000313" key="4">
    <source>
        <dbReference type="EMBL" id="MFG1254131.1"/>
    </source>
</evidence>
<dbReference type="RefSeq" id="WP_245279295.1">
    <property type="nucleotide sequence ID" value="NZ_JBAFUR010000005.1"/>
</dbReference>
<dbReference type="PANTHER" id="PTHR42951:SF4">
    <property type="entry name" value="ACYL-COENZYME A THIOESTERASE MBLAC2"/>
    <property type="match status" value="1"/>
</dbReference>
<evidence type="ECO:0000256" key="1">
    <source>
        <dbReference type="ARBA" id="ARBA00005250"/>
    </source>
</evidence>
<dbReference type="InterPro" id="IPR036866">
    <property type="entry name" value="RibonucZ/Hydroxyglut_hydro"/>
</dbReference>
<comment type="similarity">
    <text evidence="1">Belongs to the metallo-beta-lactamase superfamily. Class-B beta-lactamase family.</text>
</comment>
<feature type="domain" description="Metallo-beta-lactamase" evidence="3">
    <location>
        <begin position="69"/>
        <end position="253"/>
    </location>
</feature>
<name>A0ABW6ZJX1_9HYPH</name>
<dbReference type="PANTHER" id="PTHR42951">
    <property type="entry name" value="METALLO-BETA-LACTAMASE DOMAIN-CONTAINING"/>
    <property type="match status" value="1"/>
</dbReference>
<dbReference type="InterPro" id="IPR050855">
    <property type="entry name" value="NDM-1-like"/>
</dbReference>
<proteinExistence type="inferred from homology"/>
<dbReference type="Proteomes" id="UP001604043">
    <property type="component" value="Unassembled WGS sequence"/>
</dbReference>
<gene>
    <name evidence="4" type="ORF">V5F30_18105</name>
</gene>